<feature type="region of interest" description="Disordered" evidence="5">
    <location>
        <begin position="790"/>
        <end position="833"/>
    </location>
</feature>
<feature type="compositionally biased region" description="Basic and acidic residues" evidence="5">
    <location>
        <begin position="395"/>
        <end position="410"/>
    </location>
</feature>
<dbReference type="GO" id="GO:0007155">
    <property type="term" value="P:cell adhesion"/>
    <property type="evidence" value="ECO:0007669"/>
    <property type="project" value="TreeGrafter"/>
</dbReference>
<dbReference type="EMBL" id="OV696695">
    <property type="protein sequence ID" value="CAH1238145.1"/>
    <property type="molecule type" value="Genomic_DNA"/>
</dbReference>
<keyword evidence="4" id="KW-0131">Cell cycle</keyword>
<dbReference type="GO" id="GO:0008104">
    <property type="term" value="P:intracellular protein localization"/>
    <property type="evidence" value="ECO:0007669"/>
    <property type="project" value="TreeGrafter"/>
</dbReference>
<feature type="region of interest" description="Disordered" evidence="5">
    <location>
        <begin position="992"/>
        <end position="1033"/>
    </location>
</feature>
<feature type="domain" description="PDZ" evidence="6">
    <location>
        <begin position="283"/>
        <end position="357"/>
    </location>
</feature>
<dbReference type="FunFam" id="3.10.20.90:FF:000017">
    <property type="entry name" value="partitioning defective 3 homolog isoform X2"/>
    <property type="match status" value="1"/>
</dbReference>
<dbReference type="FunFam" id="2.30.42.10:FF:000011">
    <property type="entry name" value="partitioning defective 3 homolog isoform X1"/>
    <property type="match status" value="1"/>
</dbReference>
<keyword evidence="2" id="KW-0132">Cell division</keyword>
<dbReference type="GO" id="GO:0016324">
    <property type="term" value="C:apical plasma membrane"/>
    <property type="evidence" value="ECO:0007669"/>
    <property type="project" value="TreeGrafter"/>
</dbReference>
<feature type="compositionally biased region" description="Basic and acidic residues" evidence="5">
    <location>
        <begin position="1513"/>
        <end position="1528"/>
    </location>
</feature>
<feature type="compositionally biased region" description="Polar residues" evidence="5">
    <location>
        <begin position="731"/>
        <end position="743"/>
    </location>
</feature>
<dbReference type="Pfam" id="PF12053">
    <property type="entry name" value="Par3_HAL_N_term"/>
    <property type="match status" value="1"/>
</dbReference>
<name>A0A8J9VI32_BRALA</name>
<dbReference type="SUPFAM" id="SSF50156">
    <property type="entry name" value="PDZ domain-like"/>
    <property type="match status" value="3"/>
</dbReference>
<evidence type="ECO:0000313" key="7">
    <source>
        <dbReference type="EMBL" id="CAH1238145.1"/>
    </source>
</evidence>
<evidence type="ECO:0000256" key="4">
    <source>
        <dbReference type="ARBA" id="ARBA00023306"/>
    </source>
</evidence>
<dbReference type="SMART" id="SM00228">
    <property type="entry name" value="PDZ"/>
    <property type="match status" value="3"/>
</dbReference>
<feature type="region of interest" description="Disordered" evidence="5">
    <location>
        <begin position="262"/>
        <end position="287"/>
    </location>
</feature>
<dbReference type="GO" id="GO:0051301">
    <property type="term" value="P:cell division"/>
    <property type="evidence" value="ECO:0007669"/>
    <property type="project" value="UniProtKB-KW"/>
</dbReference>
<dbReference type="GO" id="GO:0005912">
    <property type="term" value="C:adherens junction"/>
    <property type="evidence" value="ECO:0007669"/>
    <property type="project" value="TreeGrafter"/>
</dbReference>
<dbReference type="GO" id="GO:0030010">
    <property type="term" value="P:establishment of cell polarity"/>
    <property type="evidence" value="ECO:0007669"/>
    <property type="project" value="TreeGrafter"/>
</dbReference>
<dbReference type="PANTHER" id="PTHR16484">
    <property type="entry name" value="PARTITIONING DEFECTIVE 3 RELATED"/>
    <property type="match status" value="1"/>
</dbReference>
<dbReference type="FunFam" id="2.30.42.10:FF:000376">
    <property type="match status" value="1"/>
</dbReference>
<dbReference type="GO" id="GO:0035091">
    <property type="term" value="F:phosphatidylinositol binding"/>
    <property type="evidence" value="ECO:0007669"/>
    <property type="project" value="TreeGrafter"/>
</dbReference>
<evidence type="ECO:0000256" key="3">
    <source>
        <dbReference type="ARBA" id="ARBA00022737"/>
    </source>
</evidence>
<dbReference type="GO" id="GO:0045197">
    <property type="term" value="P:establishment or maintenance of epithelial cell apical/basal polarity"/>
    <property type="evidence" value="ECO:0007669"/>
    <property type="project" value="TreeGrafter"/>
</dbReference>
<dbReference type="GO" id="GO:0051660">
    <property type="term" value="P:establishment of centrosome localization"/>
    <property type="evidence" value="ECO:0007669"/>
    <property type="project" value="TreeGrafter"/>
</dbReference>
<feature type="compositionally biased region" description="Low complexity" evidence="5">
    <location>
        <begin position="1213"/>
        <end position="1224"/>
    </location>
</feature>
<proteinExistence type="inferred from homology"/>
<sequence length="1648" mass="182948">MKVTVCFGHTRVVVPCGNGELPVRQLIEKAADRYRKAIGKSSDYWIHVKNLESDEGGILDADDQLCDVADDREKLIANYDEQDAPPVPHNGGDGTSASSVGTESPDIFQGDHDRGSFTHYEDEGVDVSNAMLKKNTPLIVRRGSEPSLPTIISPITNSDGSKSEDSILQEHNLQSNKRWSTAAIMDDVGNQSGGDPVANSTLIEPKRLQEIKENDRPGGNGGETLSAFSRFGRDSARQSILGNHPSMDRWAEAADQANMKAETRKEPLGLSSDDSQESSDGSKIVDIDNDGGPLGIHVVPYIDSSGRNFGLSIKNVEDGSKAAREAQLNNFDVIIEINGTSLLDATFDRAQQIFKGAMSTSVVSLRVCSEKPESSKFFPDQPMVDGKPGKPPIPRKPDLSLHDTGERSPDEPMTPTKKVPPSVPPRSPTTTLSKTKPLLTSPTNTRRVGKKIHIQLTKGMDGLGFSVTTRDNPTGRNPIYVKNVMNKGAAVEDGRLKAGDRIMEVNGIELTGKTQQEAVNMLRSIPIGGTVNLVVSRQDEPVLPRELISYPPLPSYVYLHEDKPEDYAVSDAEDPRHGLTPRKTREYVTLEIPLNDTGSAGLGVSVKGNKSKVDGADLGIFIKSIINGGAASKDGQLHVNDQLLYVNGESLVALPNNVAMEKLRKSMSTDGNMRGSIQLVVARKIKQNSTLPQTVEEPLNEWDQPIDIGANHTNRSSTPGSSRSGEEIGNGVSTSETSENSDITVVHRDIQDSSDEMEEDDLEFHTAHPVLDRLKGQAYGVRNESYQSALGRDSIGGRVTPRHSREHSASSHSNELPMPSPIASNTKVSPTTNMTGETMLIENEGVQERTRKASSQHSGKNTPTLSSSSRSNEEEGGAPEPPEWLVEWDKNQDEKSPGPDDMGIPFARDGFGRQSMSERHRGVKDAKQTDIYQKRQHKTKSMDLDDTDLPSNLAQQQKAFGTLTSPVGDDSPGQLVRTNSADSIMSKTNLSNLGLPTSHTDPSLADTCTQDNSLDSPTRDIGPSLGMKKSSSLESLQTAIQELVSEEDHDAMARPRVKAVRGRACNESFRAAVDRSYEAPLPDVKSRPRMETLKESASESESHSGKEQGSSNRSSLVGDNIVLAETSFRKSGKKKKEGLFKGLGSMFRFGRHRKAEERALENQKEEEDRRRKEQEKQEREREAAYRAAQEEQERIQQKHAELRRKQAMERQQKQLQEQQSMSQIRQDRMQERMNRLRQEYQAKRKGEESSPGTGPGRPKTPDASRYPHPEPRRPRSPELQRYGPAGRAQSPPARLPGPGGRPQSGPGVRPQGGPGVRQQSPPEVARRRPRSPEVNRYEDNRRHSSIEVRKALSQDPNRRNSGDILAKYPHYQPPVPQPRDRRQQDPPPPQHPNYAPNPRNFSSLPRGYGRPAMYQTRPSRSQAGTPHPDQMRANPQHNNYDNYAKPADPRHPPHRPRTPGADDPRRQAHPPPTAPHSYYRPLQQREPPAEGPPPYHPQEAGYPYSRLRPVPAIREEPAYHGGKRDYYDRPPPPPNQQYANRSPEERRYQNRPRSAGASRVAEEERYPVRPRSAGPAQWERERLERERQANQQAYYASQQNNRHSYYDDRPISYQDKHPEGYRSLPRRAHRSGDDPREEGVVISRAACV</sequence>
<dbReference type="InterPro" id="IPR052213">
    <property type="entry name" value="PAR3"/>
</dbReference>
<feature type="region of interest" description="Disordered" evidence="5">
    <location>
        <begin position="79"/>
        <end position="103"/>
    </location>
</feature>
<dbReference type="Gene3D" id="2.30.42.10">
    <property type="match status" value="3"/>
</dbReference>
<organism evidence="7 8">
    <name type="scientific">Branchiostoma lanceolatum</name>
    <name type="common">Common lancelet</name>
    <name type="synonym">Amphioxus lanceolatum</name>
    <dbReference type="NCBI Taxonomy" id="7740"/>
    <lineage>
        <taxon>Eukaryota</taxon>
        <taxon>Metazoa</taxon>
        <taxon>Chordata</taxon>
        <taxon>Cephalochordata</taxon>
        <taxon>Leptocardii</taxon>
        <taxon>Amphioxiformes</taxon>
        <taxon>Branchiostomatidae</taxon>
        <taxon>Branchiostoma</taxon>
    </lineage>
</organism>
<protein>
    <submittedName>
        <fullName evidence="7">PARD3 protein</fullName>
    </submittedName>
</protein>
<feature type="compositionally biased region" description="Polar residues" evidence="5">
    <location>
        <begin position="822"/>
        <end position="833"/>
    </location>
</feature>
<feature type="compositionally biased region" description="Basic and acidic residues" evidence="5">
    <location>
        <begin position="1225"/>
        <end position="1248"/>
    </location>
</feature>
<dbReference type="InterPro" id="IPR001478">
    <property type="entry name" value="PDZ"/>
</dbReference>
<feature type="domain" description="PDZ" evidence="6">
    <location>
        <begin position="589"/>
        <end position="666"/>
    </location>
</feature>
<feature type="compositionally biased region" description="Polar residues" evidence="5">
    <location>
        <begin position="853"/>
        <end position="865"/>
    </location>
</feature>
<evidence type="ECO:0000256" key="2">
    <source>
        <dbReference type="ARBA" id="ARBA00022618"/>
    </source>
</evidence>
<dbReference type="Gene3D" id="3.10.20.90">
    <property type="entry name" value="Phosphatidylinositol 3-kinase Catalytic Subunit, Chain A, domain 1"/>
    <property type="match status" value="1"/>
</dbReference>
<feature type="compositionally biased region" description="Basic and acidic residues" evidence="5">
    <location>
        <begin position="1154"/>
        <end position="1212"/>
    </location>
</feature>
<keyword evidence="8" id="KW-1185">Reference proteome</keyword>
<evidence type="ECO:0000259" key="6">
    <source>
        <dbReference type="PROSITE" id="PS50106"/>
    </source>
</evidence>
<feature type="compositionally biased region" description="Basic and acidic residues" evidence="5">
    <location>
        <begin position="1578"/>
        <end position="1588"/>
    </location>
</feature>
<feature type="compositionally biased region" description="Basic and acidic residues" evidence="5">
    <location>
        <begin position="1604"/>
        <end position="1620"/>
    </location>
</feature>
<dbReference type="GO" id="GO:0000226">
    <property type="term" value="P:microtubule cytoskeleton organization"/>
    <property type="evidence" value="ECO:0007669"/>
    <property type="project" value="TreeGrafter"/>
</dbReference>
<feature type="region of interest" description="Disordered" evidence="5">
    <location>
        <begin position="1071"/>
        <end position="1639"/>
    </location>
</feature>
<accession>A0A8J9VI32</accession>
<feature type="compositionally biased region" description="Basic and acidic residues" evidence="5">
    <location>
        <begin position="887"/>
        <end position="898"/>
    </location>
</feature>
<feature type="compositionally biased region" description="Polar residues" evidence="5">
    <location>
        <begin position="992"/>
        <end position="1016"/>
    </location>
</feature>
<feature type="compositionally biased region" description="Low complexity" evidence="5">
    <location>
        <begin position="1589"/>
        <end position="1601"/>
    </location>
</feature>
<feature type="compositionally biased region" description="Polar residues" evidence="5">
    <location>
        <begin position="711"/>
        <end position="723"/>
    </location>
</feature>
<dbReference type="Proteomes" id="UP000838412">
    <property type="component" value="Chromosome 10"/>
</dbReference>
<gene>
    <name evidence="7" type="primary">PARD3</name>
    <name evidence="7" type="ORF">BLAG_LOCUS2859</name>
</gene>
<reference evidence="7" key="1">
    <citation type="submission" date="2022-01" db="EMBL/GenBank/DDBJ databases">
        <authorList>
            <person name="Braso-Vives M."/>
        </authorList>
    </citation>
    <scope>NUCLEOTIDE SEQUENCE</scope>
</reference>
<feature type="region of interest" description="Disordered" evidence="5">
    <location>
        <begin position="372"/>
        <end position="444"/>
    </location>
</feature>
<dbReference type="OrthoDB" id="6264899at2759"/>
<dbReference type="PROSITE" id="PS50106">
    <property type="entry name" value="PDZ"/>
    <property type="match status" value="3"/>
</dbReference>
<dbReference type="InterPro" id="IPR021922">
    <property type="entry name" value="Par3/HAL_N"/>
</dbReference>
<feature type="compositionally biased region" description="Polar residues" evidence="5">
    <location>
        <begin position="1107"/>
        <end position="1117"/>
    </location>
</feature>
<feature type="region of interest" description="Disordered" evidence="5">
    <location>
        <begin position="846"/>
        <end position="977"/>
    </location>
</feature>
<feature type="compositionally biased region" description="Polar residues" evidence="5">
    <location>
        <begin position="949"/>
        <end position="965"/>
    </location>
</feature>
<feature type="compositionally biased region" description="Basic and acidic residues" evidence="5">
    <location>
        <begin position="916"/>
        <end position="928"/>
    </location>
</feature>
<feature type="compositionally biased region" description="Basic and acidic residues" evidence="5">
    <location>
        <begin position="1630"/>
        <end position="1639"/>
    </location>
</feature>
<dbReference type="CDD" id="cd23058">
    <property type="entry name" value="PDZ2_Par3-like"/>
    <property type="match status" value="1"/>
</dbReference>
<dbReference type="GO" id="GO:0043296">
    <property type="term" value="C:apical junction complex"/>
    <property type="evidence" value="ECO:0007669"/>
    <property type="project" value="TreeGrafter"/>
</dbReference>
<evidence type="ECO:0000256" key="5">
    <source>
        <dbReference type="SAM" id="MobiDB-lite"/>
    </source>
</evidence>
<dbReference type="CDD" id="cd23059">
    <property type="entry name" value="PDZ3_Par3-like"/>
    <property type="match status" value="1"/>
</dbReference>
<evidence type="ECO:0000256" key="1">
    <source>
        <dbReference type="ARBA" id="ARBA00005358"/>
    </source>
</evidence>
<feature type="region of interest" description="Disordered" evidence="5">
    <location>
        <begin position="691"/>
        <end position="745"/>
    </location>
</feature>
<feature type="compositionally biased region" description="Basic and acidic residues" evidence="5">
    <location>
        <begin position="1259"/>
        <end position="1278"/>
    </location>
</feature>
<dbReference type="InterPro" id="IPR036034">
    <property type="entry name" value="PDZ_sf"/>
</dbReference>
<comment type="similarity">
    <text evidence="1">Belongs to the PAR3 family.</text>
</comment>
<feature type="compositionally biased region" description="Basic and acidic residues" evidence="5">
    <location>
        <begin position="1084"/>
        <end position="1106"/>
    </location>
</feature>
<evidence type="ECO:0000313" key="8">
    <source>
        <dbReference type="Proteomes" id="UP000838412"/>
    </source>
</evidence>
<dbReference type="PANTHER" id="PTHR16484:SF17">
    <property type="entry name" value="BAZOOKA, ISOFORM B"/>
    <property type="match status" value="1"/>
</dbReference>
<dbReference type="GO" id="GO:0005938">
    <property type="term" value="C:cell cortex"/>
    <property type="evidence" value="ECO:0007669"/>
    <property type="project" value="TreeGrafter"/>
</dbReference>
<dbReference type="Pfam" id="PF00595">
    <property type="entry name" value="PDZ"/>
    <property type="match status" value="3"/>
</dbReference>
<feature type="domain" description="PDZ" evidence="6">
    <location>
        <begin position="453"/>
        <end position="524"/>
    </location>
</feature>
<keyword evidence="3" id="KW-0677">Repeat</keyword>
<feature type="compositionally biased region" description="Basic and acidic residues" evidence="5">
    <location>
        <begin position="1324"/>
        <end position="1361"/>
    </location>
</feature>
<feature type="compositionally biased region" description="Low complexity" evidence="5">
    <location>
        <begin position="428"/>
        <end position="443"/>
    </location>
</feature>